<accession>A0A1C0Z4Z5</accession>
<comment type="caution">
    <text evidence="4">The sequence shown here is derived from an EMBL/GenBank/DDBJ whole genome shotgun (WGS) entry which is preliminary data.</text>
</comment>
<keyword evidence="1" id="KW-0175">Coiled coil</keyword>
<feature type="domain" description="YdbS-like PH" evidence="3">
    <location>
        <begin position="408"/>
        <end position="484"/>
    </location>
</feature>
<gene>
    <name evidence="4" type="ORF">A6K76_03595</name>
</gene>
<feature type="coiled-coil region" evidence="1">
    <location>
        <begin position="136"/>
        <end position="163"/>
    </location>
</feature>
<protein>
    <recommendedName>
        <fullName evidence="3">YdbS-like PH domain-containing protein</fullName>
    </recommendedName>
</protein>
<feature type="transmembrane region" description="Helical" evidence="2">
    <location>
        <begin position="391"/>
        <end position="408"/>
    </location>
</feature>
<organism evidence="4 5">
    <name type="scientific">Caryophanon latum</name>
    <dbReference type="NCBI Taxonomy" id="33977"/>
    <lineage>
        <taxon>Bacteria</taxon>
        <taxon>Bacillati</taxon>
        <taxon>Bacillota</taxon>
        <taxon>Bacilli</taxon>
        <taxon>Bacillales</taxon>
        <taxon>Caryophanaceae</taxon>
        <taxon>Caryophanon</taxon>
    </lineage>
</organism>
<keyword evidence="5" id="KW-1185">Reference proteome</keyword>
<keyword evidence="2" id="KW-1133">Transmembrane helix</keyword>
<evidence type="ECO:0000313" key="5">
    <source>
        <dbReference type="Proteomes" id="UP000093482"/>
    </source>
</evidence>
<evidence type="ECO:0000256" key="2">
    <source>
        <dbReference type="SAM" id="Phobius"/>
    </source>
</evidence>
<reference evidence="4 5" key="1">
    <citation type="submission" date="2016-07" db="EMBL/GenBank/DDBJ databases">
        <title>Caryophanon latum genome sequencing.</title>
        <authorList>
            <person name="Verma A."/>
            <person name="Pal Y."/>
            <person name="Krishnamurthi S."/>
        </authorList>
    </citation>
    <scope>NUCLEOTIDE SEQUENCE [LARGE SCALE GENOMIC DNA]</scope>
    <source>
        <strain evidence="4 5">DSM 14151</strain>
    </source>
</reference>
<feature type="domain" description="YdbS-like PH" evidence="3">
    <location>
        <begin position="260"/>
        <end position="319"/>
    </location>
</feature>
<dbReference type="RefSeq" id="WP_066461108.1">
    <property type="nucleotide sequence ID" value="NZ_MATO01000002.1"/>
</dbReference>
<dbReference type="AlphaFoldDB" id="A0A1C0Z4Z5"/>
<dbReference type="EMBL" id="MATO01000002">
    <property type="protein sequence ID" value="OCS94408.1"/>
    <property type="molecule type" value="Genomic_DNA"/>
</dbReference>
<dbReference type="InterPro" id="IPR014529">
    <property type="entry name" value="UCP026631"/>
</dbReference>
<feature type="transmembrane region" description="Helical" evidence="2">
    <location>
        <begin position="45"/>
        <end position="67"/>
    </location>
</feature>
<name>A0A1C0Z4Z5_9BACL</name>
<evidence type="ECO:0000256" key="1">
    <source>
        <dbReference type="SAM" id="Coils"/>
    </source>
</evidence>
<evidence type="ECO:0000259" key="3">
    <source>
        <dbReference type="Pfam" id="PF03703"/>
    </source>
</evidence>
<evidence type="ECO:0000313" key="4">
    <source>
        <dbReference type="EMBL" id="OCS94408.1"/>
    </source>
</evidence>
<feature type="transmembrane region" description="Helical" evidence="2">
    <location>
        <begin position="189"/>
        <end position="210"/>
    </location>
</feature>
<dbReference type="Proteomes" id="UP000093482">
    <property type="component" value="Unassembled WGS sequence"/>
</dbReference>
<keyword evidence="2" id="KW-0812">Transmembrane</keyword>
<dbReference type="PANTHER" id="PTHR34473">
    <property type="entry name" value="UPF0699 TRANSMEMBRANE PROTEIN YDBS"/>
    <property type="match status" value="1"/>
</dbReference>
<dbReference type="PIRSF" id="PIRSF026631">
    <property type="entry name" value="UCP026631"/>
    <property type="match status" value="1"/>
</dbReference>
<dbReference type="InterPro" id="IPR005182">
    <property type="entry name" value="YdbS-like_PH"/>
</dbReference>
<sequence>MFKYRLHPVSALINFFKGLKELLLPFIIIIITSGGIVINPNDPDFWPSLIPKLFLGVALIFVLYIGVVKWRTYMYWFEDDELRVEYGLFVKKKRYVPFERIQSLNYKEGIFHRMFKLVAVDIETAGNSTEAEISLTAITREQANRIEREMKEAKKRLQAVIVDEQGMEIVAEETVVREHVIHAMDKKDLILLASTSGGVGVVLAGILAIFSQVSAYIPYEKIYKEISSVVSIGFALLASVIAAAFIITWLISVLMTFVNYYNFKVVEQDGKMIITRGLLEKKRTTIPLSRIQGIRIVENPLRQPFGYATVLVESASGGDDDNKIASKMNLFPLIKRNEIAGKLAHVLPQYTIDTPMTSSPKRAIPFFYRFDLVYVVPIIAALSYFFYPYGLFSILLIVAFMLLGRWQWRSAAFAIDDSQLTIRSRFLSRTTFIVHKNRIQSMEARQSYFEQRRDVASVGVTVMSGFGGSSSTAMHIESQHADELLSWFERERRDEIEQ</sequence>
<keyword evidence="2" id="KW-0472">Membrane</keyword>
<feature type="transmembrane region" description="Helical" evidence="2">
    <location>
        <begin position="230"/>
        <end position="263"/>
    </location>
</feature>
<dbReference type="Pfam" id="PF03703">
    <property type="entry name" value="bPH_2"/>
    <property type="match status" value="3"/>
</dbReference>
<feature type="transmembrane region" description="Helical" evidence="2">
    <location>
        <begin position="21"/>
        <end position="39"/>
    </location>
</feature>
<feature type="domain" description="YdbS-like PH" evidence="3">
    <location>
        <begin position="70"/>
        <end position="149"/>
    </location>
</feature>
<dbReference type="PANTHER" id="PTHR34473:SF2">
    <property type="entry name" value="UPF0699 TRANSMEMBRANE PROTEIN YDBT"/>
    <property type="match status" value="1"/>
</dbReference>
<proteinExistence type="predicted"/>
<dbReference type="OrthoDB" id="2195155at2"/>